<gene>
    <name evidence="1" type="primary">Contig10082.g10773</name>
    <name evidence="1" type="ORF">STYLEM_10420</name>
</gene>
<protein>
    <submittedName>
        <fullName evidence="1">Uncharacterized protein</fullName>
    </submittedName>
</protein>
<dbReference type="EMBL" id="CCKQ01009896">
    <property type="protein sequence ID" value="CDW81404.1"/>
    <property type="molecule type" value="Genomic_DNA"/>
</dbReference>
<dbReference type="AlphaFoldDB" id="A0A078AGS6"/>
<evidence type="ECO:0000313" key="2">
    <source>
        <dbReference type="Proteomes" id="UP000039865"/>
    </source>
</evidence>
<dbReference type="Proteomes" id="UP000039865">
    <property type="component" value="Unassembled WGS sequence"/>
</dbReference>
<evidence type="ECO:0000313" key="1">
    <source>
        <dbReference type="EMBL" id="CDW81404.1"/>
    </source>
</evidence>
<accession>A0A078AGS6</accession>
<name>A0A078AGS6_STYLE</name>
<reference evidence="1 2" key="1">
    <citation type="submission" date="2014-06" db="EMBL/GenBank/DDBJ databases">
        <authorList>
            <person name="Swart Estienne"/>
        </authorList>
    </citation>
    <scope>NUCLEOTIDE SEQUENCE [LARGE SCALE GENOMIC DNA]</scope>
    <source>
        <strain evidence="1 2">130c</strain>
    </source>
</reference>
<sequence length="307" mass="36495">MGGACCAGTRDKINYGKDRGSEMCGIVQQNMKTRMVNARMGIQSAKKKVKEKFNVAKLKARGYTQLYCDVLDESEFEFLTKFEQENFQMCKVTLDSFEKALKEFVEKEETKFISKDQIVESFKTRKYLLEVENEYSLSYGMLTHPIFQKEPDLIYIPYLQLVAILYSASTFKMKAVSFYQMVKVENTNRIPKDDPFLVEYLRKLLEISYIMALSLYNEFNEDEQNHKDTREFDFMVEDQDLIFKHIYSEFIEGLFGRDLKLAEEVFVHRFEREEQKNYLQPWELRKIINKHRLDIEAQKRDKINANQ</sequence>
<keyword evidence="2" id="KW-1185">Reference proteome</keyword>
<organism evidence="1 2">
    <name type="scientific">Stylonychia lemnae</name>
    <name type="common">Ciliate</name>
    <dbReference type="NCBI Taxonomy" id="5949"/>
    <lineage>
        <taxon>Eukaryota</taxon>
        <taxon>Sar</taxon>
        <taxon>Alveolata</taxon>
        <taxon>Ciliophora</taxon>
        <taxon>Intramacronucleata</taxon>
        <taxon>Spirotrichea</taxon>
        <taxon>Stichotrichia</taxon>
        <taxon>Sporadotrichida</taxon>
        <taxon>Oxytrichidae</taxon>
        <taxon>Stylonychinae</taxon>
        <taxon>Stylonychia</taxon>
    </lineage>
</organism>
<dbReference type="InParanoid" id="A0A078AGS6"/>
<proteinExistence type="predicted"/>